<evidence type="ECO:0000313" key="5">
    <source>
        <dbReference type="EMBL" id="PPK68863.1"/>
    </source>
</evidence>
<feature type="transmembrane region" description="Helical" evidence="4">
    <location>
        <begin position="148"/>
        <end position="172"/>
    </location>
</feature>
<feature type="active site" description="Proton donor/acceptor" evidence="2">
    <location>
        <position position="261"/>
    </location>
</feature>
<dbReference type="EMBL" id="PTIX01000004">
    <property type="protein sequence ID" value="PPK68863.1"/>
    <property type="molecule type" value="Genomic_DNA"/>
</dbReference>
<dbReference type="Pfam" id="PF04203">
    <property type="entry name" value="Sortase"/>
    <property type="match status" value="1"/>
</dbReference>
<keyword evidence="4" id="KW-0472">Membrane</keyword>
<feature type="region of interest" description="Disordered" evidence="3">
    <location>
        <begin position="1"/>
        <end position="142"/>
    </location>
</feature>
<evidence type="ECO:0000256" key="4">
    <source>
        <dbReference type="SAM" id="Phobius"/>
    </source>
</evidence>
<dbReference type="InterPro" id="IPR005754">
    <property type="entry name" value="Sortase"/>
</dbReference>
<comment type="caution">
    <text evidence="5">The sequence shown here is derived from an EMBL/GenBank/DDBJ whole genome shotgun (WGS) entry which is preliminary data.</text>
</comment>
<evidence type="ECO:0000256" key="1">
    <source>
        <dbReference type="ARBA" id="ARBA00022801"/>
    </source>
</evidence>
<keyword evidence="1" id="KW-0378">Hydrolase</keyword>
<keyword evidence="4" id="KW-1133">Transmembrane helix</keyword>
<protein>
    <submittedName>
        <fullName evidence="5">LPXTG-site transpeptidase (Sortase) family protein</fullName>
    </submittedName>
</protein>
<evidence type="ECO:0000256" key="3">
    <source>
        <dbReference type="SAM" id="MobiDB-lite"/>
    </source>
</evidence>
<dbReference type="NCBIfam" id="NF033747">
    <property type="entry name" value="class_E_sortase"/>
    <property type="match status" value="1"/>
</dbReference>
<feature type="compositionally biased region" description="Basic and acidic residues" evidence="3">
    <location>
        <begin position="46"/>
        <end position="68"/>
    </location>
</feature>
<feature type="active site" description="Acyl-thioester intermediate" evidence="2">
    <location>
        <position position="371"/>
    </location>
</feature>
<proteinExistence type="predicted"/>
<dbReference type="SUPFAM" id="SSF63817">
    <property type="entry name" value="Sortase"/>
    <property type="match status" value="1"/>
</dbReference>
<dbReference type="RefSeq" id="WP_181043397.1">
    <property type="nucleotide sequence ID" value="NZ_CP154825.1"/>
</dbReference>
<dbReference type="Proteomes" id="UP000239203">
    <property type="component" value="Unassembled WGS sequence"/>
</dbReference>
<dbReference type="CDD" id="cd05830">
    <property type="entry name" value="Sortase_E"/>
    <property type="match status" value="1"/>
</dbReference>
<feature type="compositionally biased region" description="Basic and acidic residues" evidence="3">
    <location>
        <begin position="1"/>
        <end position="22"/>
    </location>
</feature>
<dbReference type="GO" id="GO:0016787">
    <property type="term" value="F:hydrolase activity"/>
    <property type="evidence" value="ECO:0007669"/>
    <property type="project" value="UniProtKB-KW"/>
</dbReference>
<dbReference type="Gene3D" id="2.40.260.10">
    <property type="entry name" value="Sortase"/>
    <property type="match status" value="1"/>
</dbReference>
<dbReference type="InterPro" id="IPR023365">
    <property type="entry name" value="Sortase_dom-sf"/>
</dbReference>
<evidence type="ECO:0000313" key="6">
    <source>
        <dbReference type="Proteomes" id="UP000239203"/>
    </source>
</evidence>
<name>A0A2S6GUJ5_9PSEU</name>
<keyword evidence="6" id="KW-1185">Reference proteome</keyword>
<gene>
    <name evidence="5" type="ORF">CLV40_104107</name>
</gene>
<dbReference type="InterPro" id="IPR042003">
    <property type="entry name" value="Sortase_E"/>
</dbReference>
<evidence type="ECO:0000256" key="2">
    <source>
        <dbReference type="PIRSR" id="PIRSR605754-1"/>
    </source>
</evidence>
<accession>A0A2S6GUJ5</accession>
<dbReference type="AlphaFoldDB" id="A0A2S6GUJ5"/>
<feature type="compositionally biased region" description="Pro residues" evidence="3">
    <location>
        <begin position="90"/>
        <end position="101"/>
    </location>
</feature>
<keyword evidence="4" id="KW-0812">Transmembrane</keyword>
<dbReference type="InterPro" id="IPR053465">
    <property type="entry name" value="Sortase_Class_E"/>
</dbReference>
<sequence>MRDQDRPRDQDRRREQPRDRRLPPPPGTPTRLPDRAAPPRPARNPADAKTEFIRPVRRPVDGPTERIRPNRGSLHGSLNGSLNGSLDAPRPAPPRRAPEPPTEIIKPVAPPVVDPVDERDEPRDPFDDEIAESPAKPPRKKLGTGAKIVLGAGELLVSAGLVVLLFVVYEVWITDLISAGKQDDVTVALDDQWNQGDPERQQKIEFADGQGMAKLYIPALGEDYHFTVVEGTSTADLEIGPGHYKKSALPGEPGNFAVAGHRVGKGAPFNDLDLLQACDAIVVETKTGWFVYRMLPTTDEAANWANRGADPLCAGTPGSAKVEPLTGDYAAAVGRQIVTPDHSEVVAAIPGNPAARIPVDQRRKLITLTTCHPKFSNRQRMILHGVLVREQPKNAADRAAVPVELRETR</sequence>
<reference evidence="5 6" key="1">
    <citation type="submission" date="2018-02" db="EMBL/GenBank/DDBJ databases">
        <title>Genomic Encyclopedia of Archaeal and Bacterial Type Strains, Phase II (KMG-II): from individual species to whole genera.</title>
        <authorList>
            <person name="Goeker M."/>
        </authorList>
    </citation>
    <scope>NUCLEOTIDE SEQUENCE [LARGE SCALE GENOMIC DNA]</scope>
    <source>
        <strain evidence="5 6">YU 961-1</strain>
    </source>
</reference>
<organism evidence="5 6">
    <name type="scientific">Actinokineospora auranticolor</name>
    <dbReference type="NCBI Taxonomy" id="155976"/>
    <lineage>
        <taxon>Bacteria</taxon>
        <taxon>Bacillati</taxon>
        <taxon>Actinomycetota</taxon>
        <taxon>Actinomycetes</taxon>
        <taxon>Pseudonocardiales</taxon>
        <taxon>Pseudonocardiaceae</taxon>
        <taxon>Actinokineospora</taxon>
    </lineage>
</organism>